<dbReference type="Pfam" id="PF13041">
    <property type="entry name" value="PPR_2"/>
    <property type="match status" value="2"/>
</dbReference>
<dbReference type="Pfam" id="PF01535">
    <property type="entry name" value="PPR"/>
    <property type="match status" value="9"/>
</dbReference>
<evidence type="ECO:0000256" key="2">
    <source>
        <dbReference type="ARBA" id="ARBA00061659"/>
    </source>
</evidence>
<dbReference type="PANTHER" id="PTHR47926">
    <property type="entry name" value="PENTATRICOPEPTIDE REPEAT-CONTAINING PROTEIN"/>
    <property type="match status" value="1"/>
</dbReference>
<feature type="repeat" description="PPR" evidence="3">
    <location>
        <begin position="111"/>
        <end position="141"/>
    </location>
</feature>
<dbReference type="PANTHER" id="PTHR47926:SF513">
    <property type="entry name" value="PENTATRICOPEPTIDE REPEAT-CONTAINING PROTEIN"/>
    <property type="match status" value="1"/>
</dbReference>
<dbReference type="FunFam" id="1.25.40.10:FF:000196">
    <property type="entry name" value="Pentatricopeptide repeat-containing protein At4g14850"/>
    <property type="match status" value="1"/>
</dbReference>
<comment type="similarity">
    <text evidence="2">Belongs to the PPR family. PCMP-E subfamily.</text>
</comment>
<feature type="repeat" description="PPR" evidence="3">
    <location>
        <begin position="384"/>
        <end position="418"/>
    </location>
</feature>
<evidence type="ECO:0000256" key="4">
    <source>
        <dbReference type="SAM" id="MobiDB-lite"/>
    </source>
</evidence>
<dbReference type="PROSITE" id="PS51375">
    <property type="entry name" value="PPR"/>
    <property type="match status" value="5"/>
</dbReference>
<dbReference type="InterPro" id="IPR046848">
    <property type="entry name" value="E_motif"/>
</dbReference>
<protein>
    <recommendedName>
        <fullName evidence="7">Pentatricopeptide repeat-containing protein</fullName>
    </recommendedName>
</protein>
<feature type="repeat" description="PPR" evidence="3">
    <location>
        <begin position="458"/>
        <end position="492"/>
    </location>
</feature>
<dbReference type="InterPro" id="IPR002885">
    <property type="entry name" value="PPR_rpt"/>
</dbReference>
<dbReference type="FunFam" id="1.25.40.10:FF:000090">
    <property type="entry name" value="Pentatricopeptide repeat-containing protein, chloroplastic"/>
    <property type="match status" value="1"/>
</dbReference>
<dbReference type="Proteomes" id="UP000306102">
    <property type="component" value="Unassembled WGS sequence"/>
</dbReference>
<evidence type="ECO:0000313" key="6">
    <source>
        <dbReference type="Proteomes" id="UP000306102"/>
    </source>
</evidence>
<dbReference type="InterPro" id="IPR011990">
    <property type="entry name" value="TPR-like_helical_dom_sf"/>
</dbReference>
<comment type="caution">
    <text evidence="5">The sequence shown here is derived from an EMBL/GenBank/DDBJ whole genome shotgun (WGS) entry which is preliminary data.</text>
</comment>
<name>A0A4V3WMS3_CAMSN</name>
<proteinExistence type="inferred from homology"/>
<dbReference type="NCBIfam" id="TIGR00756">
    <property type="entry name" value="PPR"/>
    <property type="match status" value="6"/>
</dbReference>
<keyword evidence="1" id="KW-0677">Repeat</keyword>
<evidence type="ECO:0000256" key="3">
    <source>
        <dbReference type="PROSITE-ProRule" id="PRU00708"/>
    </source>
</evidence>
<feature type="repeat" description="PPR" evidence="3">
    <location>
        <begin position="525"/>
        <end position="560"/>
    </location>
</feature>
<evidence type="ECO:0000256" key="1">
    <source>
        <dbReference type="ARBA" id="ARBA00022737"/>
    </source>
</evidence>
<organism evidence="5 6">
    <name type="scientific">Camellia sinensis var. sinensis</name>
    <name type="common">China tea</name>
    <dbReference type="NCBI Taxonomy" id="542762"/>
    <lineage>
        <taxon>Eukaryota</taxon>
        <taxon>Viridiplantae</taxon>
        <taxon>Streptophyta</taxon>
        <taxon>Embryophyta</taxon>
        <taxon>Tracheophyta</taxon>
        <taxon>Spermatophyta</taxon>
        <taxon>Magnoliopsida</taxon>
        <taxon>eudicotyledons</taxon>
        <taxon>Gunneridae</taxon>
        <taxon>Pentapetalae</taxon>
        <taxon>asterids</taxon>
        <taxon>Ericales</taxon>
        <taxon>Theaceae</taxon>
        <taxon>Camellia</taxon>
    </lineage>
</organism>
<dbReference type="GO" id="GO:0003729">
    <property type="term" value="F:mRNA binding"/>
    <property type="evidence" value="ECO:0007669"/>
    <property type="project" value="UniProtKB-ARBA"/>
</dbReference>
<gene>
    <name evidence="5" type="ORF">TEA_006552</name>
</gene>
<evidence type="ECO:0000313" key="5">
    <source>
        <dbReference type="EMBL" id="THG09727.1"/>
    </source>
</evidence>
<sequence>MYSLHQHSLSSSSSQTHTNQDFQVDTHKTNNDNPKLHHLSLNEAIFSDTVSSIRICTTAKNLKLGSSIHAKILKSGLHTDVSITNSLLNMYTKCEHMDYASKVFDDMPNRTVVSWTTIMSCYCQKGFADEVLSLFNQMLESLPPNEFTLAVLLQACAQKGDPELVKVIHCFAVKFGFHDDNFFQNSLIDAYAKCGILGAVEEVLERFSCRDVVSWTSAISGHVGNGMMKRALELFFLMQEDGVEPNEVTILSILQACSKIKKWRVFQWIHGLVMKTGLCQNGLVMNSLVEMYAVNGYLNEAMEIFCHFCFTGEALYLSSETVATLLQGCGHSGFFMLGEEIHGYLIKHGFFPNTIVENSLMDVYGESGKLDFAFQIFRTMSFKDIITWNTLMACLGKSERSSEVLKLLSEIHTYGEQDNIYPDFITMLASIQACSNLASLWLGQVIHGYTMRSGLILDILVQNSLIDLYGKSGRLDFAEQVFEDMPVRDLGSWNSLIAAYGINGDGASALQIFSKLKKLGIYQPNAITFVNILSSCAHAGLIEEGFEIFDSMNRDYGIDPRMEHVACMVNLLGRSGKLKEAEAFVEKMAVKPGPDVWGVLLGACALFSNVEIAERAASKLFVLEPNSSVWRVAMSNVYASVGRWEDAAKVRAEVRELEELRKEGGWSSVEVKGDMHRFMVADISHPESKMIYKVLNGIREHIRDKIEEITFV</sequence>
<reference evidence="5 6" key="1">
    <citation type="journal article" date="2018" name="Proc. Natl. Acad. Sci. U.S.A.">
        <title>Draft genome sequence of Camellia sinensis var. sinensis provides insights into the evolution of the tea genome and tea quality.</title>
        <authorList>
            <person name="Wei C."/>
            <person name="Yang H."/>
            <person name="Wang S."/>
            <person name="Zhao J."/>
            <person name="Liu C."/>
            <person name="Gao L."/>
            <person name="Xia E."/>
            <person name="Lu Y."/>
            <person name="Tai Y."/>
            <person name="She G."/>
            <person name="Sun J."/>
            <person name="Cao H."/>
            <person name="Tong W."/>
            <person name="Gao Q."/>
            <person name="Li Y."/>
            <person name="Deng W."/>
            <person name="Jiang X."/>
            <person name="Wang W."/>
            <person name="Chen Q."/>
            <person name="Zhang S."/>
            <person name="Li H."/>
            <person name="Wu J."/>
            <person name="Wang P."/>
            <person name="Li P."/>
            <person name="Shi C."/>
            <person name="Zheng F."/>
            <person name="Jian J."/>
            <person name="Huang B."/>
            <person name="Shan D."/>
            <person name="Shi M."/>
            <person name="Fang C."/>
            <person name="Yue Y."/>
            <person name="Li F."/>
            <person name="Li D."/>
            <person name="Wei S."/>
            <person name="Han B."/>
            <person name="Jiang C."/>
            <person name="Yin Y."/>
            <person name="Xia T."/>
            <person name="Zhang Z."/>
            <person name="Bennetzen J.L."/>
            <person name="Zhao S."/>
            <person name="Wan X."/>
        </authorList>
    </citation>
    <scope>NUCLEOTIDE SEQUENCE [LARGE SCALE GENOMIC DNA]</scope>
    <source>
        <strain evidence="6">cv. Shuchazao</strain>
        <tissue evidence="5">Leaf</tissue>
    </source>
</reference>
<dbReference type="Pfam" id="PF20431">
    <property type="entry name" value="E_motif"/>
    <property type="match status" value="1"/>
</dbReference>
<dbReference type="FunFam" id="1.25.40.10:FF:000073">
    <property type="entry name" value="Pentatricopeptide repeat-containing protein chloroplastic"/>
    <property type="match status" value="1"/>
</dbReference>
<evidence type="ECO:0008006" key="7">
    <source>
        <dbReference type="Google" id="ProtNLM"/>
    </source>
</evidence>
<feature type="repeat" description="PPR" evidence="3">
    <location>
        <begin position="211"/>
        <end position="245"/>
    </location>
</feature>
<dbReference type="AlphaFoldDB" id="A0A4V3WMS3"/>
<dbReference type="EMBL" id="SDRB02008285">
    <property type="protein sequence ID" value="THG09727.1"/>
    <property type="molecule type" value="Genomic_DNA"/>
</dbReference>
<dbReference type="Gene3D" id="1.25.40.10">
    <property type="entry name" value="Tetratricopeptide repeat domain"/>
    <property type="match status" value="5"/>
</dbReference>
<dbReference type="InterPro" id="IPR046960">
    <property type="entry name" value="PPR_At4g14850-like_plant"/>
</dbReference>
<feature type="region of interest" description="Disordered" evidence="4">
    <location>
        <begin position="1"/>
        <end position="29"/>
    </location>
</feature>
<dbReference type="GO" id="GO:0009451">
    <property type="term" value="P:RNA modification"/>
    <property type="evidence" value="ECO:0007669"/>
    <property type="project" value="InterPro"/>
</dbReference>
<accession>A0A4V3WMS3</accession>
<feature type="compositionally biased region" description="Low complexity" evidence="4">
    <location>
        <begin position="1"/>
        <end position="15"/>
    </location>
</feature>
<keyword evidence="6" id="KW-1185">Reference proteome</keyword>